<dbReference type="GO" id="GO:0005737">
    <property type="term" value="C:cytoplasm"/>
    <property type="evidence" value="ECO:0007669"/>
    <property type="project" value="TreeGrafter"/>
</dbReference>
<comment type="caution">
    <text evidence="10">The sequence shown here is derived from an EMBL/GenBank/DDBJ whole genome shotgun (WGS) entry which is preliminary data.</text>
</comment>
<organism evidence="10 11">
    <name type="scientific">Acorus calamus</name>
    <name type="common">Sweet flag</name>
    <dbReference type="NCBI Taxonomy" id="4465"/>
    <lineage>
        <taxon>Eukaryota</taxon>
        <taxon>Viridiplantae</taxon>
        <taxon>Streptophyta</taxon>
        <taxon>Embryophyta</taxon>
        <taxon>Tracheophyta</taxon>
        <taxon>Spermatophyta</taxon>
        <taxon>Magnoliopsida</taxon>
        <taxon>Liliopsida</taxon>
        <taxon>Acoraceae</taxon>
        <taxon>Acorus</taxon>
    </lineage>
</organism>
<evidence type="ECO:0000256" key="7">
    <source>
        <dbReference type="PROSITE-ProRule" id="PRU10141"/>
    </source>
</evidence>
<evidence type="ECO:0000313" key="11">
    <source>
        <dbReference type="Proteomes" id="UP001180020"/>
    </source>
</evidence>
<dbReference type="PROSITE" id="PS50011">
    <property type="entry name" value="PROTEIN_KINASE_DOM"/>
    <property type="match status" value="1"/>
</dbReference>
<evidence type="ECO:0000259" key="9">
    <source>
        <dbReference type="PROSITE" id="PS50011"/>
    </source>
</evidence>
<feature type="compositionally biased region" description="Polar residues" evidence="8">
    <location>
        <begin position="723"/>
        <end position="752"/>
    </location>
</feature>
<reference evidence="10" key="1">
    <citation type="journal article" date="2023" name="Nat. Commun.">
        <title>Diploid and tetraploid genomes of Acorus and the evolution of monocots.</title>
        <authorList>
            <person name="Ma L."/>
            <person name="Liu K.W."/>
            <person name="Li Z."/>
            <person name="Hsiao Y.Y."/>
            <person name="Qi Y."/>
            <person name="Fu T."/>
            <person name="Tang G.D."/>
            <person name="Zhang D."/>
            <person name="Sun W.H."/>
            <person name="Liu D.K."/>
            <person name="Li Y."/>
            <person name="Chen G.Z."/>
            <person name="Liu X.D."/>
            <person name="Liao X.Y."/>
            <person name="Jiang Y.T."/>
            <person name="Yu X."/>
            <person name="Hao Y."/>
            <person name="Huang J."/>
            <person name="Zhao X.W."/>
            <person name="Ke S."/>
            <person name="Chen Y.Y."/>
            <person name="Wu W.L."/>
            <person name="Hsu J.L."/>
            <person name="Lin Y.F."/>
            <person name="Huang M.D."/>
            <person name="Li C.Y."/>
            <person name="Huang L."/>
            <person name="Wang Z.W."/>
            <person name="Zhao X."/>
            <person name="Zhong W.Y."/>
            <person name="Peng D.H."/>
            <person name="Ahmad S."/>
            <person name="Lan S."/>
            <person name="Zhang J.S."/>
            <person name="Tsai W.C."/>
            <person name="Van de Peer Y."/>
            <person name="Liu Z.J."/>
        </authorList>
    </citation>
    <scope>NUCLEOTIDE SEQUENCE</scope>
    <source>
        <strain evidence="10">CP</strain>
    </source>
</reference>
<feature type="region of interest" description="Disordered" evidence="8">
    <location>
        <begin position="678"/>
        <end position="761"/>
    </location>
</feature>
<dbReference type="GO" id="GO:0004674">
    <property type="term" value="F:protein serine/threonine kinase activity"/>
    <property type="evidence" value="ECO:0007669"/>
    <property type="project" value="UniProtKB-KW"/>
</dbReference>
<feature type="domain" description="Protein kinase" evidence="9">
    <location>
        <begin position="126"/>
        <end position="466"/>
    </location>
</feature>
<dbReference type="EMBL" id="JAUJYO010000011">
    <property type="protein sequence ID" value="KAK1305230.1"/>
    <property type="molecule type" value="Genomic_DNA"/>
</dbReference>
<dbReference type="AlphaFoldDB" id="A0AAV9DVX4"/>
<dbReference type="CDD" id="cd14212">
    <property type="entry name" value="PKc_YAK1"/>
    <property type="match status" value="1"/>
</dbReference>
<dbReference type="Proteomes" id="UP001180020">
    <property type="component" value="Unassembled WGS sequence"/>
</dbReference>
<dbReference type="Gene3D" id="3.30.200.20">
    <property type="entry name" value="Phosphorylase Kinase, domain 1"/>
    <property type="match status" value="1"/>
</dbReference>
<dbReference type="InterPro" id="IPR011009">
    <property type="entry name" value="Kinase-like_dom_sf"/>
</dbReference>
<evidence type="ECO:0000256" key="5">
    <source>
        <dbReference type="ARBA" id="ARBA00022777"/>
    </source>
</evidence>
<evidence type="ECO:0000313" key="10">
    <source>
        <dbReference type="EMBL" id="KAK1305230.1"/>
    </source>
</evidence>
<dbReference type="GO" id="GO:0004713">
    <property type="term" value="F:protein tyrosine kinase activity"/>
    <property type="evidence" value="ECO:0007669"/>
    <property type="project" value="TreeGrafter"/>
</dbReference>
<dbReference type="GO" id="GO:0005524">
    <property type="term" value="F:ATP binding"/>
    <property type="evidence" value="ECO:0007669"/>
    <property type="project" value="UniProtKB-UniRule"/>
</dbReference>
<keyword evidence="3" id="KW-0808">Transferase</keyword>
<evidence type="ECO:0000256" key="2">
    <source>
        <dbReference type="ARBA" id="ARBA00022527"/>
    </source>
</evidence>
<dbReference type="PROSITE" id="PS00107">
    <property type="entry name" value="PROTEIN_KINASE_ATP"/>
    <property type="match status" value="1"/>
</dbReference>
<dbReference type="SMART" id="SM00220">
    <property type="entry name" value="S_TKc"/>
    <property type="match status" value="1"/>
</dbReference>
<dbReference type="SUPFAM" id="SSF56112">
    <property type="entry name" value="Protein kinase-like (PK-like)"/>
    <property type="match status" value="1"/>
</dbReference>
<feature type="region of interest" description="Disordered" evidence="8">
    <location>
        <begin position="583"/>
        <end position="662"/>
    </location>
</feature>
<evidence type="ECO:0000256" key="3">
    <source>
        <dbReference type="ARBA" id="ARBA00022679"/>
    </source>
</evidence>
<sequence>MAQSSGGETAAAAVADGVTGTISYWKPCCGAFRQYVPPSPDAGPSQKWSNPRTFVRKSLLTRVTKEILQTYTTCNPAFKYNETLHPKRFLTKPSSGVFNDGHDNENSDLILYVNLIMFNEVSRQRYIVKEVLGQGTFGQVAKCWVSETNSYVAVKVIKNNPAYYQQALVEVSMLETLNKKFDPDDKHHIVRMLDHFLFQHHLCISFEMLGPNLYDLIKENQFKGLSLSFVQLFSKQILHGLVLMKEAGIIHCDLKPENILISTGVKLPEIKIIDFGSACNEGRTVYSYIQSRYYRSPEVLLGYPYNTAIDMWSFGCIIAELFLGLPLFPGASEYDVLTRMIETLGGQPPTEILVGAKHTNKFFKRVEDIHIMDNGAFTGITMYKLLTEQEYEARELKKPVIGKRYFSYVKYDEIIANYPYRKNLDEEHVSKEKLTRLALIDLLRGLFEFDPKKRWSPLQASRHPFVTGEPFTCPYQPAPETPGIDVVHNVVVNLKRGGGHWLKAGLSLQSCNNQVMNMNTVLPHNNPYFQMAPVSHAGSYGSLGSHGSYNDSGALGTSYGSYGDNNSMHPYYTPAGPSGLSIRAPGGGSILGASPDARHRSGQLSHGKGFSGSPSTGNFGPMSLGVSPSQFTPPSSQISVSSGSPGKYGPTSPARSNVHGSPFSKVAAANQYSRRRSWGAPSGTYMQSHGSASSQHCQGHHAEGPKCGYPESSSRGHVGSPRSLHSISNVPSWRQQRGQNGFSSGLSSTVPQNLPPSHEISSDFAASSSIELLNDEPTSSSLELYPGDWDPTYSDEQLLDNDNHAVNSLAAGVTNLQLAHTMESTDLKRFDRFGCGSNQSHASTSYSSTNQRTQEPFDAYSHPEESRQAHDMHGGYVHPSFIPYYMPHLPQNSPSRFGQQYFQRFDQIQPSVIHGGHNHFQQTRPICSNLSPLSPTRSTFGGVTSWGQRTGLPMTTFVSASRARQE</sequence>
<keyword evidence="5 10" id="KW-0418">Kinase</keyword>
<evidence type="ECO:0000256" key="4">
    <source>
        <dbReference type="ARBA" id="ARBA00022741"/>
    </source>
</evidence>
<evidence type="ECO:0000256" key="8">
    <source>
        <dbReference type="SAM" id="MobiDB-lite"/>
    </source>
</evidence>
<keyword evidence="4 7" id="KW-0547">Nucleotide-binding</keyword>
<dbReference type="PROSITE" id="PS00108">
    <property type="entry name" value="PROTEIN_KINASE_ST"/>
    <property type="match status" value="1"/>
</dbReference>
<dbReference type="PANTHER" id="PTHR24058">
    <property type="entry name" value="DUAL SPECIFICITY PROTEIN KINASE"/>
    <property type="match status" value="1"/>
</dbReference>
<keyword evidence="2" id="KW-0723">Serine/threonine-protein kinase</keyword>
<reference evidence="10" key="2">
    <citation type="submission" date="2023-06" db="EMBL/GenBank/DDBJ databases">
        <authorList>
            <person name="Ma L."/>
            <person name="Liu K.-W."/>
            <person name="Li Z."/>
            <person name="Hsiao Y.-Y."/>
            <person name="Qi Y."/>
            <person name="Fu T."/>
            <person name="Tang G."/>
            <person name="Zhang D."/>
            <person name="Sun W.-H."/>
            <person name="Liu D.-K."/>
            <person name="Li Y."/>
            <person name="Chen G.-Z."/>
            <person name="Liu X.-D."/>
            <person name="Liao X.-Y."/>
            <person name="Jiang Y.-T."/>
            <person name="Yu X."/>
            <person name="Hao Y."/>
            <person name="Huang J."/>
            <person name="Zhao X.-W."/>
            <person name="Ke S."/>
            <person name="Chen Y.-Y."/>
            <person name="Wu W.-L."/>
            <person name="Hsu J.-L."/>
            <person name="Lin Y.-F."/>
            <person name="Huang M.-D."/>
            <person name="Li C.-Y."/>
            <person name="Huang L."/>
            <person name="Wang Z.-W."/>
            <person name="Zhao X."/>
            <person name="Zhong W.-Y."/>
            <person name="Peng D.-H."/>
            <person name="Ahmad S."/>
            <person name="Lan S."/>
            <person name="Zhang J.-S."/>
            <person name="Tsai W.-C."/>
            <person name="Van De Peer Y."/>
            <person name="Liu Z.-J."/>
        </authorList>
    </citation>
    <scope>NUCLEOTIDE SEQUENCE</scope>
    <source>
        <strain evidence="10">CP</strain>
        <tissue evidence="10">Leaves</tissue>
    </source>
</reference>
<evidence type="ECO:0000256" key="6">
    <source>
        <dbReference type="ARBA" id="ARBA00022840"/>
    </source>
</evidence>
<feature type="binding site" evidence="7">
    <location>
        <position position="155"/>
    </location>
    <ligand>
        <name>ATP</name>
        <dbReference type="ChEBI" id="CHEBI:30616"/>
    </ligand>
</feature>
<keyword evidence="11" id="KW-1185">Reference proteome</keyword>
<dbReference type="InterPro" id="IPR017441">
    <property type="entry name" value="Protein_kinase_ATP_BS"/>
</dbReference>
<name>A0AAV9DVX4_ACOCL</name>
<dbReference type="InterPro" id="IPR000719">
    <property type="entry name" value="Prot_kinase_dom"/>
</dbReference>
<dbReference type="FunFam" id="3.30.200.20:FF:000087">
    <property type="entry name" value="Dual specificity tyrosine-phosphorylation-regulated kinase 1A"/>
    <property type="match status" value="1"/>
</dbReference>
<dbReference type="InterPro" id="IPR050494">
    <property type="entry name" value="Ser_Thr_dual-spec_kinase"/>
</dbReference>
<feature type="compositionally biased region" description="Polar residues" evidence="8">
    <location>
        <begin position="684"/>
        <end position="697"/>
    </location>
</feature>
<comment type="similarity">
    <text evidence="1">Belongs to the protein kinase superfamily. CMGC Ser/Thr protein kinase family. MNB/DYRK subfamily.</text>
</comment>
<dbReference type="PANTHER" id="PTHR24058:SF17">
    <property type="entry name" value="HOMEODOMAIN INTERACTING PROTEIN KINASE, ISOFORM D"/>
    <property type="match status" value="1"/>
</dbReference>
<keyword evidence="6 7" id="KW-0067">ATP-binding</keyword>
<accession>A0AAV9DVX4</accession>
<protein>
    <submittedName>
        <fullName evidence="10">Serine/threonine-protein kinase AFC3</fullName>
    </submittedName>
</protein>
<feature type="compositionally biased region" description="Low complexity" evidence="8">
    <location>
        <begin position="633"/>
        <end position="645"/>
    </location>
</feature>
<dbReference type="Pfam" id="PF00069">
    <property type="entry name" value="Pkinase"/>
    <property type="match status" value="1"/>
</dbReference>
<proteinExistence type="inferred from homology"/>
<dbReference type="Gene3D" id="1.10.510.10">
    <property type="entry name" value="Transferase(Phosphotransferase) domain 1"/>
    <property type="match status" value="1"/>
</dbReference>
<evidence type="ECO:0000256" key="1">
    <source>
        <dbReference type="ARBA" id="ARBA00008867"/>
    </source>
</evidence>
<dbReference type="InterPro" id="IPR008271">
    <property type="entry name" value="Ser/Thr_kinase_AS"/>
</dbReference>
<gene>
    <name evidence="10" type="primary">AFC3</name>
    <name evidence="10" type="ORF">QJS10_CPB11g00026</name>
</gene>